<keyword evidence="1" id="KW-0812">Transmembrane</keyword>
<dbReference type="Proteomes" id="UP000288587">
    <property type="component" value="Unassembled WGS sequence"/>
</dbReference>
<feature type="transmembrane region" description="Helical" evidence="1">
    <location>
        <begin position="54"/>
        <end position="70"/>
    </location>
</feature>
<gene>
    <name evidence="2" type="ORF">EOD73_15115</name>
</gene>
<evidence type="ECO:0000256" key="1">
    <source>
        <dbReference type="SAM" id="Phobius"/>
    </source>
</evidence>
<dbReference type="RefSeq" id="WP_127683877.1">
    <property type="nucleotide sequence ID" value="NZ_SACM01000005.1"/>
</dbReference>
<keyword evidence="1" id="KW-0472">Membrane</keyword>
<dbReference type="AlphaFoldDB" id="A0A437LBX9"/>
<keyword evidence="1" id="KW-1133">Transmembrane helix</keyword>
<evidence type="ECO:0008006" key="4">
    <source>
        <dbReference type="Google" id="ProtNLM"/>
    </source>
</evidence>
<evidence type="ECO:0000313" key="2">
    <source>
        <dbReference type="EMBL" id="RVT82896.1"/>
    </source>
</evidence>
<feature type="transmembrane region" description="Helical" evidence="1">
    <location>
        <begin position="29"/>
        <end position="48"/>
    </location>
</feature>
<feature type="transmembrane region" description="Helical" evidence="1">
    <location>
        <begin position="100"/>
        <end position="119"/>
    </location>
</feature>
<dbReference type="OrthoDB" id="5298483at2"/>
<feature type="transmembrane region" description="Helical" evidence="1">
    <location>
        <begin position="168"/>
        <end position="188"/>
    </location>
</feature>
<sequence length="280" mass="29893">MRLTLHSVPAAQGLRWVGQGWAVFRRAPLAFSALLALYLVGVMVATLVPLLGPVVAIGAMPMLSLVYMLHTHHSLQQRPLGWALWAQPFKLSAQRTRSQLALGGLYVLGMVGVMVLAHVTDGGAMERLQDALAAIPPEAKDAAEQGNALLWAALQDPAFLNGVALRTFGALLLSVPFWYAPALVHWGGQTAFQSLFSSTLGLWRNRSAFLMNGLGWIGVVLAAGMVMALLSALLGSPVLIQLMAMPATLLVGSVFYAGLYFMFVDSFRFTADPPAAAPGE</sequence>
<feature type="transmembrane region" description="Helical" evidence="1">
    <location>
        <begin position="209"/>
        <end position="234"/>
    </location>
</feature>
<protein>
    <recommendedName>
        <fullName evidence="4">DUF2189 domain-containing protein</fullName>
    </recommendedName>
</protein>
<dbReference type="InterPro" id="IPR047798">
    <property type="entry name" value="BPSS1780-like"/>
</dbReference>
<feature type="transmembrane region" description="Helical" evidence="1">
    <location>
        <begin position="240"/>
        <end position="263"/>
    </location>
</feature>
<evidence type="ECO:0000313" key="3">
    <source>
        <dbReference type="Proteomes" id="UP000288587"/>
    </source>
</evidence>
<keyword evidence="3" id="KW-1185">Reference proteome</keyword>
<dbReference type="EMBL" id="SACM01000005">
    <property type="protein sequence ID" value="RVT82896.1"/>
    <property type="molecule type" value="Genomic_DNA"/>
</dbReference>
<proteinExistence type="predicted"/>
<reference evidence="2 3" key="1">
    <citation type="submission" date="2019-01" db="EMBL/GenBank/DDBJ databases">
        <authorList>
            <person name="Chen W.-M."/>
        </authorList>
    </citation>
    <scope>NUCLEOTIDE SEQUENCE [LARGE SCALE GENOMIC DNA]</scope>
    <source>
        <strain evidence="2 3">CCP-18</strain>
    </source>
</reference>
<name>A0A437LBX9_9BURK</name>
<accession>A0A437LBX9</accession>
<organism evidence="2 3">
    <name type="scientific">Inhella crocodyli</name>
    <dbReference type="NCBI Taxonomy" id="2499851"/>
    <lineage>
        <taxon>Bacteria</taxon>
        <taxon>Pseudomonadati</taxon>
        <taxon>Pseudomonadota</taxon>
        <taxon>Betaproteobacteria</taxon>
        <taxon>Burkholderiales</taxon>
        <taxon>Sphaerotilaceae</taxon>
        <taxon>Inhella</taxon>
    </lineage>
</organism>
<comment type="caution">
    <text evidence="2">The sequence shown here is derived from an EMBL/GenBank/DDBJ whole genome shotgun (WGS) entry which is preliminary data.</text>
</comment>
<dbReference type="NCBIfam" id="NF041043">
    <property type="entry name" value="BPSS1780_fam"/>
    <property type="match status" value="1"/>
</dbReference>